<evidence type="ECO:0000313" key="1">
    <source>
        <dbReference type="EMBL" id="MYV17507.1"/>
    </source>
</evidence>
<comment type="caution">
    <text evidence="1">The sequence shown here is derived from an EMBL/GenBank/DDBJ whole genome shotgun (WGS) entry which is preliminary data.</text>
</comment>
<dbReference type="RefSeq" id="WP_161003891.1">
    <property type="nucleotide sequence ID" value="NZ_JAIWJF010000001.1"/>
</dbReference>
<gene>
    <name evidence="1" type="ORF">GB993_08320</name>
</gene>
<dbReference type="Proteomes" id="UP000449209">
    <property type="component" value="Unassembled WGS sequence"/>
</dbReference>
<protein>
    <submittedName>
        <fullName evidence="1">Uncharacterized protein</fullName>
    </submittedName>
</protein>
<sequence>MSELTEKKQMKQLSDDVSELRKAYNQGTLVKLIAKAPDRVTQEVAFTAYRTFLAEDSRKIIEEKKFIR</sequence>
<name>A0A6N9I3Z2_9LACO</name>
<evidence type="ECO:0000313" key="2">
    <source>
        <dbReference type="Proteomes" id="UP000449209"/>
    </source>
</evidence>
<proteinExistence type="predicted"/>
<dbReference type="AlphaFoldDB" id="A0A6N9I3Z2"/>
<reference evidence="1 2" key="1">
    <citation type="journal article" date="2019" name="Appl. Environ. Microbiol.">
        <title>Genetic determinants of hydroxycinnamic acid metabolism in heterofermentative lactobacilli.</title>
        <authorList>
            <person name="Gaur G."/>
            <person name="Oh J.H."/>
            <person name="Filannino P."/>
            <person name="Gobbetti M."/>
            <person name="van Pijkeren J.P."/>
            <person name="Ganzle M.G."/>
        </authorList>
    </citation>
    <scope>NUCLEOTIDE SEQUENCE [LARGE SCALE GENOMIC DNA]</scope>
    <source>
        <strain evidence="1 2">C5</strain>
    </source>
</reference>
<dbReference type="EMBL" id="WEZQ01000014">
    <property type="protein sequence ID" value="MYV17507.1"/>
    <property type="molecule type" value="Genomic_DNA"/>
</dbReference>
<organism evidence="1 2">
    <name type="scientific">Furfurilactobacillus milii</name>
    <dbReference type="NCBI Taxonomy" id="2888272"/>
    <lineage>
        <taxon>Bacteria</taxon>
        <taxon>Bacillati</taxon>
        <taxon>Bacillota</taxon>
        <taxon>Bacilli</taxon>
        <taxon>Lactobacillales</taxon>
        <taxon>Lactobacillaceae</taxon>
        <taxon>Furfurilactobacillus</taxon>
    </lineage>
</organism>
<accession>A0A6N9I3Z2</accession>